<keyword evidence="2" id="KW-1185">Reference proteome</keyword>
<dbReference type="OrthoDB" id="40102at2157"/>
<dbReference type="RefSeq" id="WP_148690691.1">
    <property type="nucleotide sequence ID" value="NZ_CP020477.1"/>
</dbReference>
<dbReference type="AlphaFoldDB" id="A0A1W6JXC8"/>
<dbReference type="GeneID" id="41589673"/>
<gene>
    <name evidence="1" type="ORF">B6F84_02100</name>
</gene>
<accession>A0A1W6JXC8</accession>
<evidence type="ECO:0000313" key="1">
    <source>
        <dbReference type="EMBL" id="ARM74936.1"/>
    </source>
</evidence>
<protein>
    <submittedName>
        <fullName evidence="1">Uncharacterized protein</fullName>
    </submittedName>
</protein>
<evidence type="ECO:0000313" key="2">
    <source>
        <dbReference type="Proteomes" id="UP000193404"/>
    </source>
</evidence>
<dbReference type="EMBL" id="CP020477">
    <property type="protein sequence ID" value="ARM74936.1"/>
    <property type="molecule type" value="Genomic_DNA"/>
</dbReference>
<dbReference type="Proteomes" id="UP000193404">
    <property type="component" value="Chromosome"/>
</dbReference>
<sequence>MSEEYFLKYLGDEIFVILLGQAGDKTYFYYPKGDVVFIVKNSGEMIIKEIKEIYGSTPSGMKLVDPKENWDSIKKRDVIWYINGKEIHSDNVYVVINNEKDYAMLENASPNRFKYYILKDQDPWSYEKWCCVLIASTKDLDNLPSTFQKVRLSNLE</sequence>
<dbReference type="STRING" id="282676.B6F84_02100"/>
<dbReference type="KEGG" id="aman:B6F84_02100"/>
<organism evidence="1 2">
    <name type="scientific">Acidianus manzaensis</name>
    <dbReference type="NCBI Taxonomy" id="282676"/>
    <lineage>
        <taxon>Archaea</taxon>
        <taxon>Thermoproteota</taxon>
        <taxon>Thermoprotei</taxon>
        <taxon>Sulfolobales</taxon>
        <taxon>Sulfolobaceae</taxon>
        <taxon>Acidianus</taxon>
    </lineage>
</organism>
<proteinExistence type="predicted"/>
<name>A0A1W6JXC8_9CREN</name>
<reference evidence="1 2" key="1">
    <citation type="submission" date="2017-03" db="EMBL/GenBank/DDBJ databases">
        <title>Sulfur activation and transportation mechanism of thermophilic Archaea Acidianus manzaensis YN-25.</title>
        <authorList>
            <person name="Ma Y."/>
            <person name="Yang Y."/>
            <person name="Xia J."/>
        </authorList>
    </citation>
    <scope>NUCLEOTIDE SEQUENCE [LARGE SCALE GENOMIC DNA]</scope>
    <source>
        <strain evidence="1 2">YN-25</strain>
    </source>
</reference>